<proteinExistence type="predicted"/>
<accession>A0ABQ6PUI3</accession>
<protein>
    <recommendedName>
        <fullName evidence="3">DKNYY family protein</fullName>
    </recommendedName>
</protein>
<evidence type="ECO:0000313" key="1">
    <source>
        <dbReference type="EMBL" id="GMQ31626.1"/>
    </source>
</evidence>
<organism evidence="1 2">
    <name type="scientific">Algoriphagus confluentis</name>
    <dbReference type="NCBI Taxonomy" id="1697556"/>
    <lineage>
        <taxon>Bacteria</taxon>
        <taxon>Pseudomonadati</taxon>
        <taxon>Bacteroidota</taxon>
        <taxon>Cytophagia</taxon>
        <taxon>Cytophagales</taxon>
        <taxon>Cyclobacteriaceae</taxon>
        <taxon>Algoriphagus</taxon>
    </lineage>
</organism>
<sequence length="347" mass="41159">MWTKSFFILLVSLSLSTSDFKTMAQNFQKPIELSLDNLFYGNDNVVLIKLFWLNQDEIIGYRYENDIPKDLVLLNRQRLIKDSLSINSLFLEGYNSSSKNFISIQGLIQTGDHEAIVLHNFGSTKFEVKNERIQILSQTLPRSKPDISEKYFKGYELVHLDGFTLGYRAEMKKWITDADYWVYNWSTGKFALYEDSKHSEVTKNRYWDRKKDPETQSTYTHFLYNVVQTKEGFLFNLPLKNRFVRYNAETNQMQGYTFPDLKKSGQAWFAFYDRVWSRFFAVLDSGNEYNIYSLDDQTNSFSKLTTSDHQPLGFVGGKCYFREFTFKERRKDYYFDHYLVDLFPKLD</sequence>
<name>A0ABQ6PUI3_9BACT</name>
<evidence type="ECO:0000313" key="2">
    <source>
        <dbReference type="Proteomes" id="UP001338309"/>
    </source>
</evidence>
<dbReference type="EMBL" id="BTPD01000022">
    <property type="protein sequence ID" value="GMQ31626.1"/>
    <property type="molecule type" value="Genomic_DNA"/>
</dbReference>
<comment type="caution">
    <text evidence="1">The sequence shown here is derived from an EMBL/GenBank/DDBJ whole genome shotgun (WGS) entry which is preliminary data.</text>
</comment>
<keyword evidence="2" id="KW-1185">Reference proteome</keyword>
<dbReference type="Proteomes" id="UP001338309">
    <property type="component" value="Unassembled WGS sequence"/>
</dbReference>
<gene>
    <name evidence="1" type="ORF">Aconfl_42710</name>
</gene>
<evidence type="ECO:0008006" key="3">
    <source>
        <dbReference type="Google" id="ProtNLM"/>
    </source>
</evidence>
<reference evidence="1 2" key="1">
    <citation type="submission" date="2023-08" db="EMBL/GenBank/DDBJ databases">
        <title>Draft genome sequence of Algoriphagus confluentis.</title>
        <authorList>
            <person name="Takatani N."/>
            <person name="Hosokawa M."/>
            <person name="Sawabe T."/>
        </authorList>
    </citation>
    <scope>NUCLEOTIDE SEQUENCE [LARGE SCALE GENOMIC DNA]</scope>
    <source>
        <strain evidence="1 2">NBRC 111222</strain>
    </source>
</reference>